<dbReference type="Proteomes" id="UP001596415">
    <property type="component" value="Unassembled WGS sequence"/>
</dbReference>
<feature type="coiled-coil region" evidence="1">
    <location>
        <begin position="4"/>
        <end position="31"/>
    </location>
</feature>
<name>A0ABW2MTT4_9FLAO</name>
<reference evidence="4" key="1">
    <citation type="journal article" date="2019" name="Int. J. Syst. Evol. Microbiol.">
        <title>The Global Catalogue of Microorganisms (GCM) 10K type strain sequencing project: providing services to taxonomists for standard genome sequencing and annotation.</title>
        <authorList>
            <consortium name="The Broad Institute Genomics Platform"/>
            <consortium name="The Broad Institute Genome Sequencing Center for Infectious Disease"/>
            <person name="Wu L."/>
            <person name="Ma J."/>
        </authorList>
    </citation>
    <scope>NUCLEOTIDE SEQUENCE [LARGE SCALE GENOMIC DNA]</scope>
    <source>
        <strain evidence="4">CGMCC 1.16306</strain>
    </source>
</reference>
<keyword evidence="1" id="KW-0175">Coiled coil</keyword>
<feature type="region of interest" description="Disordered" evidence="2">
    <location>
        <begin position="63"/>
        <end position="89"/>
    </location>
</feature>
<evidence type="ECO:0000313" key="4">
    <source>
        <dbReference type="Proteomes" id="UP001596415"/>
    </source>
</evidence>
<keyword evidence="4" id="KW-1185">Reference proteome</keyword>
<evidence type="ECO:0000256" key="2">
    <source>
        <dbReference type="SAM" id="MobiDB-lite"/>
    </source>
</evidence>
<dbReference type="RefSeq" id="WP_380216565.1">
    <property type="nucleotide sequence ID" value="NZ_JBHTBN010000001.1"/>
</dbReference>
<protein>
    <submittedName>
        <fullName evidence="3">Uncharacterized protein</fullName>
    </submittedName>
</protein>
<feature type="coiled-coil region" evidence="1">
    <location>
        <begin position="122"/>
        <end position="149"/>
    </location>
</feature>
<organism evidence="3 4">
    <name type="scientific">Jejudonia soesokkakensis</name>
    <dbReference type="NCBI Taxonomy" id="1323432"/>
    <lineage>
        <taxon>Bacteria</taxon>
        <taxon>Pseudomonadati</taxon>
        <taxon>Bacteroidota</taxon>
        <taxon>Flavobacteriia</taxon>
        <taxon>Flavobacteriales</taxon>
        <taxon>Flavobacteriaceae</taxon>
        <taxon>Jejudonia</taxon>
    </lineage>
</organism>
<sequence length="158" mass="18953">MDRIEEIIKKLQKWEKEYNEAKADYNQAVMEYEDSHPEFHKNLSEAWEDTNAIFEQIEDDFNKEEKAASKEKEPKKTIDMAKAKAKRENARQKAYQEYLDIRDAMIDKAIEKELPSDLTDYFHEMRNKFNKVKKEKATLEKKLNDFLDSEIFKAKIIH</sequence>
<dbReference type="EMBL" id="JBHTBN010000001">
    <property type="protein sequence ID" value="MFC7356719.1"/>
    <property type="molecule type" value="Genomic_DNA"/>
</dbReference>
<comment type="caution">
    <text evidence="3">The sequence shown here is derived from an EMBL/GenBank/DDBJ whole genome shotgun (WGS) entry which is preliminary data.</text>
</comment>
<accession>A0ABW2MTT4</accession>
<proteinExistence type="predicted"/>
<gene>
    <name evidence="3" type="ORF">ACFQO1_03395</name>
</gene>
<evidence type="ECO:0000313" key="3">
    <source>
        <dbReference type="EMBL" id="MFC7356719.1"/>
    </source>
</evidence>
<evidence type="ECO:0000256" key="1">
    <source>
        <dbReference type="SAM" id="Coils"/>
    </source>
</evidence>